<reference evidence="5 6" key="1">
    <citation type="journal article" date="2020" name="ISME J.">
        <title>Uncovering the hidden diversity of litter-decomposition mechanisms in mushroom-forming fungi.</title>
        <authorList>
            <person name="Floudas D."/>
            <person name="Bentzer J."/>
            <person name="Ahren D."/>
            <person name="Johansson T."/>
            <person name="Persson P."/>
            <person name="Tunlid A."/>
        </authorList>
    </citation>
    <scope>NUCLEOTIDE SEQUENCE [LARGE SCALE GENOMIC DNA]</scope>
    <source>
        <strain evidence="5 6">CBS 661.87</strain>
    </source>
</reference>
<keyword evidence="6" id="KW-1185">Reference proteome</keyword>
<dbReference type="GO" id="GO:0008270">
    <property type="term" value="F:zinc ion binding"/>
    <property type="evidence" value="ECO:0007669"/>
    <property type="project" value="UniProtKB-KW"/>
</dbReference>
<feature type="zinc finger region" description="C3H1-type" evidence="1">
    <location>
        <begin position="425"/>
        <end position="455"/>
    </location>
</feature>
<name>A0A8H5M974_9AGAR</name>
<feature type="region of interest" description="Disordered" evidence="2">
    <location>
        <begin position="399"/>
        <end position="424"/>
    </location>
</feature>
<sequence>MSDNYAASFSINQPGRDAGILPVNQPGRDTSTSEQSHTEPSANGGSTVSTRENVRPGVSYLAGRLEFEPSIASKLDALITEFRDGKSTKGNTVFEAYDFVNSFPGGTPETRKFALSEFLSTIDSVEILADAARRCGDRAQIGLNHADTTATPRIEYTANAPNDNALIQAASQIGSKRARSEALSDADVGPGRENDMDYRSGEKRAKLTTADLPWHSEALAARQDGRVSCQATQDLLYRYERDPGWVRRQVIISGVAPPTIPPGEWDAIFRGTPVNLDAVFSSVHHVLPPKEDVGRVGSTEIRFSNPEPSKRIQTANDWTTAWDDVSEATAIAFPHRARELKEYGSYIRSEFSAKMPSSHRKIILYDIAIRNFVQGGQRHLLTDFHLFSRFHSAIVAPDGVVSGSGSGTKPGSSSRGRAGGRKIDGSKSEVCHRFNDVGRTCPFSTASCRYIHSCKGCGSTGHGQRDCVQSGRDSRSTS</sequence>
<evidence type="ECO:0008006" key="7">
    <source>
        <dbReference type="Google" id="ProtNLM"/>
    </source>
</evidence>
<feature type="region of interest" description="Disordered" evidence="2">
    <location>
        <begin position="1"/>
        <end position="53"/>
    </location>
</feature>
<dbReference type="PROSITE" id="PS50103">
    <property type="entry name" value="ZF_C3H1"/>
    <property type="match status" value="1"/>
</dbReference>
<dbReference type="InterPro" id="IPR000571">
    <property type="entry name" value="Znf_CCCH"/>
</dbReference>
<dbReference type="OrthoDB" id="2355984at2759"/>
<evidence type="ECO:0000259" key="3">
    <source>
        <dbReference type="PROSITE" id="PS50103"/>
    </source>
</evidence>
<feature type="domain" description="CCHC-type" evidence="4">
    <location>
        <begin position="454"/>
        <end position="467"/>
    </location>
</feature>
<feature type="region of interest" description="Disordered" evidence="2">
    <location>
        <begin position="178"/>
        <end position="198"/>
    </location>
</feature>
<feature type="region of interest" description="Disordered" evidence="2">
    <location>
        <begin position="457"/>
        <end position="478"/>
    </location>
</feature>
<dbReference type="PROSITE" id="PS50158">
    <property type="entry name" value="ZF_CCHC"/>
    <property type="match status" value="1"/>
</dbReference>
<evidence type="ECO:0000256" key="1">
    <source>
        <dbReference type="PROSITE-ProRule" id="PRU00723"/>
    </source>
</evidence>
<keyword evidence="1" id="KW-0479">Metal-binding</keyword>
<feature type="compositionally biased region" description="Polar residues" evidence="2">
    <location>
        <begin position="1"/>
        <end position="13"/>
    </location>
</feature>
<organism evidence="5 6">
    <name type="scientific">Tricholomella constricta</name>
    <dbReference type="NCBI Taxonomy" id="117010"/>
    <lineage>
        <taxon>Eukaryota</taxon>
        <taxon>Fungi</taxon>
        <taxon>Dikarya</taxon>
        <taxon>Basidiomycota</taxon>
        <taxon>Agaricomycotina</taxon>
        <taxon>Agaricomycetes</taxon>
        <taxon>Agaricomycetidae</taxon>
        <taxon>Agaricales</taxon>
        <taxon>Tricholomatineae</taxon>
        <taxon>Lyophyllaceae</taxon>
        <taxon>Tricholomella</taxon>
    </lineage>
</organism>
<proteinExistence type="predicted"/>
<dbReference type="EMBL" id="JAACJP010000004">
    <property type="protein sequence ID" value="KAF5385357.1"/>
    <property type="molecule type" value="Genomic_DNA"/>
</dbReference>
<evidence type="ECO:0000259" key="4">
    <source>
        <dbReference type="PROSITE" id="PS50158"/>
    </source>
</evidence>
<comment type="caution">
    <text evidence="5">The sequence shown here is derived from an EMBL/GenBank/DDBJ whole genome shotgun (WGS) entry which is preliminary data.</text>
</comment>
<dbReference type="Proteomes" id="UP000565441">
    <property type="component" value="Unassembled WGS sequence"/>
</dbReference>
<evidence type="ECO:0000313" key="6">
    <source>
        <dbReference type="Proteomes" id="UP000565441"/>
    </source>
</evidence>
<feature type="compositionally biased region" description="Polar residues" evidence="2">
    <location>
        <begin position="27"/>
        <end position="51"/>
    </location>
</feature>
<evidence type="ECO:0000313" key="5">
    <source>
        <dbReference type="EMBL" id="KAF5385357.1"/>
    </source>
</evidence>
<dbReference type="AlphaFoldDB" id="A0A8H5M974"/>
<evidence type="ECO:0000256" key="2">
    <source>
        <dbReference type="SAM" id="MobiDB-lite"/>
    </source>
</evidence>
<dbReference type="InterPro" id="IPR001878">
    <property type="entry name" value="Znf_CCHC"/>
</dbReference>
<accession>A0A8H5M974</accession>
<dbReference type="GO" id="GO:0003676">
    <property type="term" value="F:nucleic acid binding"/>
    <property type="evidence" value="ECO:0007669"/>
    <property type="project" value="InterPro"/>
</dbReference>
<feature type="domain" description="C3H1-type" evidence="3">
    <location>
        <begin position="425"/>
        <end position="455"/>
    </location>
</feature>
<gene>
    <name evidence="5" type="ORF">D9615_000869</name>
</gene>
<keyword evidence="1" id="KW-0863">Zinc-finger</keyword>
<keyword evidence="1" id="KW-0862">Zinc</keyword>
<protein>
    <recommendedName>
        <fullName evidence="7">C3H1-type domain-containing protein</fullName>
    </recommendedName>
</protein>